<dbReference type="EMBL" id="JACJJL010000015">
    <property type="protein sequence ID" value="MBM6662047.1"/>
    <property type="molecule type" value="Genomic_DNA"/>
</dbReference>
<dbReference type="Gene3D" id="3.10.50.40">
    <property type="match status" value="1"/>
</dbReference>
<reference evidence="8 9" key="1">
    <citation type="journal article" date="2021" name="Sci. Rep.">
        <title>The distribution of antibiotic resistance genes in chicken gut microbiota commensals.</title>
        <authorList>
            <person name="Juricova H."/>
            <person name="Matiasovicova J."/>
            <person name="Kubasova T."/>
            <person name="Cejkova D."/>
            <person name="Rychlik I."/>
        </authorList>
    </citation>
    <scope>NUCLEOTIDE SEQUENCE [LARGE SCALE GENOMIC DNA]</scope>
    <source>
        <strain evidence="8 9">An819</strain>
    </source>
</reference>
<evidence type="ECO:0000313" key="9">
    <source>
        <dbReference type="Proteomes" id="UP000764045"/>
    </source>
</evidence>
<dbReference type="PANTHER" id="PTHR43811:SF23">
    <property type="entry name" value="FKBP-TYPE 22 KDA PEPTIDYL-PROLYL CIS-TRANS ISOMERASE"/>
    <property type="match status" value="1"/>
</dbReference>
<dbReference type="RefSeq" id="WP_205110109.1">
    <property type="nucleotide sequence ID" value="NZ_JACJJL010000015.1"/>
</dbReference>
<dbReference type="InterPro" id="IPR001179">
    <property type="entry name" value="PPIase_FKBP_dom"/>
</dbReference>
<keyword evidence="3 5" id="KW-0697">Rotamase</keyword>
<dbReference type="PANTHER" id="PTHR43811">
    <property type="entry name" value="FKBP-TYPE PEPTIDYL-PROLYL CIS-TRANS ISOMERASE FKPA"/>
    <property type="match status" value="1"/>
</dbReference>
<dbReference type="SUPFAM" id="SSF54534">
    <property type="entry name" value="FKBP-like"/>
    <property type="match status" value="1"/>
</dbReference>
<evidence type="ECO:0000256" key="6">
    <source>
        <dbReference type="RuleBase" id="RU003915"/>
    </source>
</evidence>
<name>A0A938WN51_9BACT</name>
<organism evidence="8 9">
    <name type="scientific">Marseilla massiliensis</name>
    <dbReference type="NCBI Taxonomy" id="1841864"/>
    <lineage>
        <taxon>Bacteria</taxon>
        <taxon>Pseudomonadati</taxon>
        <taxon>Bacteroidota</taxon>
        <taxon>Bacteroidia</taxon>
        <taxon>Bacteroidales</taxon>
        <taxon>Prevotellaceae</taxon>
        <taxon>Marseilla</taxon>
    </lineage>
</organism>
<dbReference type="Pfam" id="PF00254">
    <property type="entry name" value="FKBP_C"/>
    <property type="match status" value="1"/>
</dbReference>
<evidence type="ECO:0000256" key="5">
    <source>
        <dbReference type="PROSITE-ProRule" id="PRU00277"/>
    </source>
</evidence>
<evidence type="ECO:0000256" key="1">
    <source>
        <dbReference type="ARBA" id="ARBA00000971"/>
    </source>
</evidence>
<dbReference type="PROSITE" id="PS50059">
    <property type="entry name" value="FKBP_PPIASE"/>
    <property type="match status" value="1"/>
</dbReference>
<dbReference type="Proteomes" id="UP000764045">
    <property type="component" value="Unassembled WGS sequence"/>
</dbReference>
<protein>
    <recommendedName>
        <fullName evidence="6">Peptidyl-prolyl cis-trans isomerase</fullName>
        <ecNumber evidence="6">5.2.1.8</ecNumber>
    </recommendedName>
</protein>
<dbReference type="AlphaFoldDB" id="A0A938WN51"/>
<dbReference type="GO" id="GO:0003755">
    <property type="term" value="F:peptidyl-prolyl cis-trans isomerase activity"/>
    <property type="evidence" value="ECO:0007669"/>
    <property type="project" value="UniProtKB-UniRule"/>
</dbReference>
<comment type="caution">
    <text evidence="8">The sequence shown here is derived from an EMBL/GenBank/DDBJ whole genome shotgun (WGS) entry which is preliminary data.</text>
</comment>
<sequence>MANKREYAAANKRWLEEKSQEEGVKALPKGIYYKVLAEGKNDGVHPSPRSIVTAHYTGRTIDGKQFDSSRGGAPLAVRLCDLIEGWIIAMQYMCVADKWEVYIPSEMGYGKFSQPGIPGGSTLIFEIELLGIA</sequence>
<keyword evidence="9" id="KW-1185">Reference proteome</keyword>
<comment type="catalytic activity">
    <reaction evidence="1 5 6">
        <text>[protein]-peptidylproline (omega=180) = [protein]-peptidylproline (omega=0)</text>
        <dbReference type="Rhea" id="RHEA:16237"/>
        <dbReference type="Rhea" id="RHEA-COMP:10747"/>
        <dbReference type="Rhea" id="RHEA-COMP:10748"/>
        <dbReference type="ChEBI" id="CHEBI:83833"/>
        <dbReference type="ChEBI" id="CHEBI:83834"/>
        <dbReference type="EC" id="5.2.1.8"/>
    </reaction>
</comment>
<gene>
    <name evidence="8" type="ORF">H6B30_09860</name>
</gene>
<accession>A0A938WN51</accession>
<evidence type="ECO:0000313" key="8">
    <source>
        <dbReference type="EMBL" id="MBM6662047.1"/>
    </source>
</evidence>
<keyword evidence="4 5" id="KW-0413">Isomerase</keyword>
<dbReference type="EC" id="5.2.1.8" evidence="6"/>
<evidence type="ECO:0000256" key="2">
    <source>
        <dbReference type="ARBA" id="ARBA00006577"/>
    </source>
</evidence>
<comment type="similarity">
    <text evidence="2 6">Belongs to the FKBP-type PPIase family.</text>
</comment>
<evidence type="ECO:0000256" key="4">
    <source>
        <dbReference type="ARBA" id="ARBA00023235"/>
    </source>
</evidence>
<evidence type="ECO:0000256" key="3">
    <source>
        <dbReference type="ARBA" id="ARBA00023110"/>
    </source>
</evidence>
<evidence type="ECO:0000259" key="7">
    <source>
        <dbReference type="PROSITE" id="PS50059"/>
    </source>
</evidence>
<feature type="domain" description="PPIase FKBP-type" evidence="7">
    <location>
        <begin position="49"/>
        <end position="133"/>
    </location>
</feature>
<proteinExistence type="inferred from homology"/>
<dbReference type="InterPro" id="IPR046357">
    <property type="entry name" value="PPIase_dom_sf"/>
</dbReference>
<dbReference type="GO" id="GO:0006457">
    <property type="term" value="P:protein folding"/>
    <property type="evidence" value="ECO:0007669"/>
    <property type="project" value="InterPro"/>
</dbReference>